<gene>
    <name evidence="1" type="ORF">FHS57_002916</name>
</gene>
<keyword evidence="2" id="KW-1185">Reference proteome</keyword>
<evidence type="ECO:0000313" key="1">
    <source>
        <dbReference type="EMBL" id="MBB3838910.1"/>
    </source>
</evidence>
<organism evidence="1 2">
    <name type="scientific">Runella defluvii</name>
    <dbReference type="NCBI Taxonomy" id="370973"/>
    <lineage>
        <taxon>Bacteria</taxon>
        <taxon>Pseudomonadati</taxon>
        <taxon>Bacteroidota</taxon>
        <taxon>Cytophagia</taxon>
        <taxon>Cytophagales</taxon>
        <taxon>Spirosomataceae</taxon>
        <taxon>Runella</taxon>
    </lineage>
</organism>
<dbReference type="RefSeq" id="WP_183974707.1">
    <property type="nucleotide sequence ID" value="NZ_JACIBY010000005.1"/>
</dbReference>
<reference evidence="1 2" key="1">
    <citation type="submission" date="2020-08" db="EMBL/GenBank/DDBJ databases">
        <title>Genomic Encyclopedia of Type Strains, Phase IV (KMG-IV): sequencing the most valuable type-strain genomes for metagenomic binning, comparative biology and taxonomic classification.</title>
        <authorList>
            <person name="Goeker M."/>
        </authorList>
    </citation>
    <scope>NUCLEOTIDE SEQUENCE [LARGE SCALE GENOMIC DNA]</scope>
    <source>
        <strain evidence="1 2">DSM 17976</strain>
    </source>
</reference>
<name>A0A7W5ZKP2_9BACT</name>
<proteinExistence type="predicted"/>
<sequence>MIDNIIAVLGWEERFIEGLQKNLNEFNSVTLYLIIFDEYESYSSKNLSRIQAICDEKKVKIEKLKLSYKNPAYSWRKLESLVANKLMSTENVILDISTMPRETIWGLLFFLQKNSKQTHYIYHKPLNYGEWLCKEPDRPRLLYKHSGIAEFGRHTALMILTGYDYDRTNQLVRFYEPALTVLGLQKGSQFDNQKRNIEKQHREQCKGTEVNTFEIDFYSGDLGFSVLNEEITKLKSDYNVIVASLGPKISSISIYRIFLKHPEIALTYVPTKEYNKSYSVGIADEAVYGMF</sequence>
<accession>A0A7W5ZKP2</accession>
<protein>
    <submittedName>
        <fullName evidence="1">Uncharacterized protein</fullName>
    </submittedName>
</protein>
<dbReference type="AlphaFoldDB" id="A0A7W5ZKP2"/>
<comment type="caution">
    <text evidence="1">The sequence shown here is derived from an EMBL/GenBank/DDBJ whole genome shotgun (WGS) entry which is preliminary data.</text>
</comment>
<dbReference type="EMBL" id="JACIBY010000005">
    <property type="protein sequence ID" value="MBB3838910.1"/>
    <property type="molecule type" value="Genomic_DNA"/>
</dbReference>
<evidence type="ECO:0000313" key="2">
    <source>
        <dbReference type="Proteomes" id="UP000541352"/>
    </source>
</evidence>
<dbReference type="Proteomes" id="UP000541352">
    <property type="component" value="Unassembled WGS sequence"/>
</dbReference>